<protein>
    <submittedName>
        <fullName evidence="1">Uncharacterized protein</fullName>
    </submittedName>
</protein>
<dbReference type="EMBL" id="GGEC01061102">
    <property type="protein sequence ID" value="MBX41586.1"/>
    <property type="molecule type" value="Transcribed_RNA"/>
</dbReference>
<dbReference type="AlphaFoldDB" id="A0A2P2NGH5"/>
<name>A0A2P2NGH5_RHIMU</name>
<reference evidence="1" key="1">
    <citation type="submission" date="2018-02" db="EMBL/GenBank/DDBJ databases">
        <title>Rhizophora mucronata_Transcriptome.</title>
        <authorList>
            <person name="Meera S.P."/>
            <person name="Sreeshan A."/>
            <person name="Augustine A."/>
        </authorList>
    </citation>
    <scope>NUCLEOTIDE SEQUENCE</scope>
    <source>
        <tissue evidence="1">Leaf</tissue>
    </source>
</reference>
<sequence length="39" mass="4444">MNLLVCLIYAVIHNSLTASIMLKGIFRIVCCLYFRIILA</sequence>
<proteinExistence type="predicted"/>
<evidence type="ECO:0000313" key="1">
    <source>
        <dbReference type="EMBL" id="MBX41586.1"/>
    </source>
</evidence>
<organism evidence="1">
    <name type="scientific">Rhizophora mucronata</name>
    <name type="common">Asiatic mangrove</name>
    <dbReference type="NCBI Taxonomy" id="61149"/>
    <lineage>
        <taxon>Eukaryota</taxon>
        <taxon>Viridiplantae</taxon>
        <taxon>Streptophyta</taxon>
        <taxon>Embryophyta</taxon>
        <taxon>Tracheophyta</taxon>
        <taxon>Spermatophyta</taxon>
        <taxon>Magnoliopsida</taxon>
        <taxon>eudicotyledons</taxon>
        <taxon>Gunneridae</taxon>
        <taxon>Pentapetalae</taxon>
        <taxon>rosids</taxon>
        <taxon>fabids</taxon>
        <taxon>Malpighiales</taxon>
        <taxon>Rhizophoraceae</taxon>
        <taxon>Rhizophora</taxon>
    </lineage>
</organism>
<accession>A0A2P2NGH5</accession>